<gene>
    <name evidence="3" type="ORF">CDAR_564041</name>
</gene>
<organism evidence="3 4">
    <name type="scientific">Caerostris darwini</name>
    <dbReference type="NCBI Taxonomy" id="1538125"/>
    <lineage>
        <taxon>Eukaryota</taxon>
        <taxon>Metazoa</taxon>
        <taxon>Ecdysozoa</taxon>
        <taxon>Arthropoda</taxon>
        <taxon>Chelicerata</taxon>
        <taxon>Arachnida</taxon>
        <taxon>Araneae</taxon>
        <taxon>Araneomorphae</taxon>
        <taxon>Entelegynae</taxon>
        <taxon>Araneoidea</taxon>
        <taxon>Araneidae</taxon>
        <taxon>Caerostris</taxon>
    </lineage>
</organism>
<dbReference type="Proteomes" id="UP001054837">
    <property type="component" value="Unassembled WGS sequence"/>
</dbReference>
<accession>A0AAV4M576</accession>
<evidence type="ECO:0000313" key="4">
    <source>
        <dbReference type="Proteomes" id="UP001054837"/>
    </source>
</evidence>
<keyword evidence="1" id="KW-0175">Coiled coil</keyword>
<dbReference type="AlphaFoldDB" id="A0AAV4M576"/>
<feature type="compositionally biased region" description="Basic and acidic residues" evidence="2">
    <location>
        <begin position="23"/>
        <end position="34"/>
    </location>
</feature>
<feature type="region of interest" description="Disordered" evidence="2">
    <location>
        <begin position="1"/>
        <end position="34"/>
    </location>
</feature>
<protein>
    <submittedName>
        <fullName evidence="3">Uncharacterized protein</fullName>
    </submittedName>
</protein>
<dbReference type="EMBL" id="BPLQ01000100">
    <property type="protein sequence ID" value="GIX67582.1"/>
    <property type="molecule type" value="Genomic_DNA"/>
</dbReference>
<evidence type="ECO:0000313" key="3">
    <source>
        <dbReference type="EMBL" id="GIX67582.1"/>
    </source>
</evidence>
<reference evidence="3 4" key="1">
    <citation type="submission" date="2021-06" db="EMBL/GenBank/DDBJ databases">
        <title>Caerostris darwini draft genome.</title>
        <authorList>
            <person name="Kono N."/>
            <person name="Arakawa K."/>
        </authorList>
    </citation>
    <scope>NUCLEOTIDE SEQUENCE [LARGE SCALE GENOMIC DNA]</scope>
</reference>
<feature type="coiled-coil region" evidence="1">
    <location>
        <begin position="229"/>
        <end position="316"/>
    </location>
</feature>
<name>A0AAV4M576_9ARAC</name>
<keyword evidence="4" id="KW-1185">Reference proteome</keyword>
<comment type="caution">
    <text evidence="3">The sequence shown here is derived from an EMBL/GenBank/DDBJ whole genome shotgun (WGS) entry which is preliminary data.</text>
</comment>
<proteinExistence type="predicted"/>
<evidence type="ECO:0000256" key="1">
    <source>
        <dbReference type="SAM" id="Coils"/>
    </source>
</evidence>
<evidence type="ECO:0000256" key="2">
    <source>
        <dbReference type="SAM" id="MobiDB-lite"/>
    </source>
</evidence>
<feature type="compositionally biased region" description="Low complexity" evidence="2">
    <location>
        <begin position="1"/>
        <end position="13"/>
    </location>
</feature>
<sequence length="321" mass="37184">MSSVIKSLSVKSKTQSRTRMTRSSRETEDPLKRQDMYNDYSAIIGNQPEESPFIGSYVTISDNVAEREMNDLWNYQLFHGDQKFDEDEVMTEIIKETGKKPEEKCVENVFEILDLSPKEEYDLMQPYIFSKGGDDMAIHESRPANEEQFVTPKHEVDCSQQGQIAINLSGISDNEMDETSSELLAIPEHILKDHPCLQNFHAKREVSAETLIAEVYSKISQCSACPRSMSKTNNELEQLKNLNEVLRKEKQNMTKRNKNLKIELTRTKKLLNTELQKKQIETMHNKKEEEELRSLEQNLENSIENIRNETKKLKEEMGPCN</sequence>